<feature type="domain" description="Mechanosensitive ion channel MscS" evidence="8">
    <location>
        <begin position="141"/>
        <end position="208"/>
    </location>
</feature>
<proteinExistence type="predicted"/>
<dbReference type="PANTHER" id="PTHR30460">
    <property type="entry name" value="MODERATE CONDUCTANCE MECHANOSENSITIVE CHANNEL YBIO"/>
    <property type="match status" value="1"/>
</dbReference>
<keyword evidence="3 7" id="KW-0812">Transmembrane</keyword>
<keyword evidence="5 7" id="KW-0472">Membrane</keyword>
<feature type="compositionally biased region" description="Low complexity" evidence="6">
    <location>
        <begin position="352"/>
        <end position="370"/>
    </location>
</feature>
<dbReference type="EMBL" id="FOYR01000001">
    <property type="protein sequence ID" value="SFR36451.1"/>
    <property type="molecule type" value="Genomic_DNA"/>
</dbReference>
<dbReference type="SUPFAM" id="SSF82689">
    <property type="entry name" value="Mechanosensitive channel protein MscS (YggB), C-terminal domain"/>
    <property type="match status" value="1"/>
</dbReference>
<dbReference type="SUPFAM" id="SSF50182">
    <property type="entry name" value="Sm-like ribonucleoproteins"/>
    <property type="match status" value="1"/>
</dbReference>
<dbReference type="GO" id="GO:0008381">
    <property type="term" value="F:mechanosensitive monoatomic ion channel activity"/>
    <property type="evidence" value="ECO:0007669"/>
    <property type="project" value="InterPro"/>
</dbReference>
<feature type="compositionally biased region" description="Polar residues" evidence="6">
    <location>
        <begin position="398"/>
        <end position="417"/>
    </location>
</feature>
<organism evidence="9 10">
    <name type="scientific">Microbacterium azadirachtae</name>
    <dbReference type="NCBI Taxonomy" id="582680"/>
    <lineage>
        <taxon>Bacteria</taxon>
        <taxon>Bacillati</taxon>
        <taxon>Actinomycetota</taxon>
        <taxon>Actinomycetes</taxon>
        <taxon>Micrococcales</taxon>
        <taxon>Microbacteriaceae</taxon>
        <taxon>Microbacterium</taxon>
    </lineage>
</organism>
<keyword evidence="2" id="KW-1003">Cell membrane</keyword>
<gene>
    <name evidence="9" type="ORF">SAMN04488591_0678</name>
</gene>
<dbReference type="Gene3D" id="3.30.70.100">
    <property type="match status" value="1"/>
</dbReference>
<evidence type="ECO:0000313" key="10">
    <source>
        <dbReference type="Proteomes" id="UP000198877"/>
    </source>
</evidence>
<evidence type="ECO:0000256" key="6">
    <source>
        <dbReference type="SAM" id="MobiDB-lite"/>
    </source>
</evidence>
<evidence type="ECO:0000256" key="1">
    <source>
        <dbReference type="ARBA" id="ARBA00004651"/>
    </source>
</evidence>
<feature type="transmembrane region" description="Helical" evidence="7">
    <location>
        <begin position="92"/>
        <end position="113"/>
    </location>
</feature>
<evidence type="ECO:0000256" key="4">
    <source>
        <dbReference type="ARBA" id="ARBA00022989"/>
    </source>
</evidence>
<evidence type="ECO:0000256" key="7">
    <source>
        <dbReference type="SAM" id="Phobius"/>
    </source>
</evidence>
<dbReference type="InterPro" id="IPR045276">
    <property type="entry name" value="YbiO_bact"/>
</dbReference>
<dbReference type="RefSeq" id="WP_091735257.1">
    <property type="nucleotide sequence ID" value="NZ_FOYR01000001.1"/>
</dbReference>
<dbReference type="InterPro" id="IPR011066">
    <property type="entry name" value="MscS_channel_C_sf"/>
</dbReference>
<feature type="transmembrane region" description="Helical" evidence="7">
    <location>
        <begin position="119"/>
        <end position="139"/>
    </location>
</feature>
<feature type="transmembrane region" description="Helical" evidence="7">
    <location>
        <begin position="27"/>
        <end position="52"/>
    </location>
</feature>
<dbReference type="InterPro" id="IPR023408">
    <property type="entry name" value="MscS_beta-dom_sf"/>
</dbReference>
<protein>
    <submittedName>
        <fullName evidence="9">Small conductance mechanosensitive channel</fullName>
    </submittedName>
</protein>
<dbReference type="PANTHER" id="PTHR30460:SF0">
    <property type="entry name" value="MODERATE CONDUCTANCE MECHANOSENSITIVE CHANNEL YBIO"/>
    <property type="match status" value="1"/>
</dbReference>
<dbReference type="Proteomes" id="UP000198877">
    <property type="component" value="Unassembled WGS sequence"/>
</dbReference>
<evidence type="ECO:0000256" key="5">
    <source>
        <dbReference type="ARBA" id="ARBA00023136"/>
    </source>
</evidence>
<dbReference type="GO" id="GO:0005886">
    <property type="term" value="C:plasma membrane"/>
    <property type="evidence" value="ECO:0007669"/>
    <property type="project" value="UniProtKB-SubCell"/>
</dbReference>
<evidence type="ECO:0000259" key="8">
    <source>
        <dbReference type="Pfam" id="PF00924"/>
    </source>
</evidence>
<sequence length="423" mass="45315">MNMLPSAITADKVADWWTEALKVLGDVGLKALNCLIIIVVCVLIASALRVVIRRVVRRIVSGAKSKANVDDTQALERSPLADMRLVQRTRTLGTILQNIVNVSLVIIALILVVNTVDNSLLGSLTLLTAAVGAGLGFGAQNIVKDVLNGMFIVAEDQVGIGDVVELRLASGGATGVVEYVSVRVTQVRDVNGTLWYVRNGEITHLGNMSQGWARAIVDLGVPADADVPAVEDALLTTAQALAKDPKWRTRIIEKPEIWGLESVEGDTLVIRVVMKTRTNAMDDVARELRMRLRDTLLGMDVAVPSLESVQLSGPEGARRVHGANPPRTRPTPVTTTPSAPERGFWRRKRTESASAPAAPAQTKPSPTTKPAPKPEKPKKTPPNAPQSLQLPPKPDPQTPASSDPQTPSDPQAGQDPQTPGDDR</sequence>
<dbReference type="AlphaFoldDB" id="A0A1I6G2U1"/>
<reference evidence="10" key="1">
    <citation type="submission" date="2016-10" db="EMBL/GenBank/DDBJ databases">
        <authorList>
            <person name="Varghese N."/>
            <person name="Submissions S."/>
        </authorList>
    </citation>
    <scope>NUCLEOTIDE SEQUENCE [LARGE SCALE GENOMIC DNA]</scope>
    <source>
        <strain evidence="10">CL127</strain>
    </source>
</reference>
<dbReference type="Gene3D" id="1.10.287.1260">
    <property type="match status" value="1"/>
</dbReference>
<dbReference type="InterPro" id="IPR006685">
    <property type="entry name" value="MscS_channel_2nd"/>
</dbReference>
<feature type="region of interest" description="Disordered" evidence="6">
    <location>
        <begin position="308"/>
        <end position="423"/>
    </location>
</feature>
<evidence type="ECO:0000313" key="9">
    <source>
        <dbReference type="EMBL" id="SFR36451.1"/>
    </source>
</evidence>
<dbReference type="Pfam" id="PF00924">
    <property type="entry name" value="MS_channel_2nd"/>
    <property type="match status" value="1"/>
</dbReference>
<dbReference type="Gene3D" id="2.30.30.60">
    <property type="match status" value="1"/>
</dbReference>
<comment type="subcellular location">
    <subcellularLocation>
        <location evidence="1">Cell membrane</location>
        <topology evidence="1">Multi-pass membrane protein</topology>
    </subcellularLocation>
</comment>
<evidence type="ECO:0000256" key="2">
    <source>
        <dbReference type="ARBA" id="ARBA00022475"/>
    </source>
</evidence>
<accession>A0A1I6G2U1</accession>
<keyword evidence="4 7" id="KW-1133">Transmembrane helix</keyword>
<name>A0A1I6G2U1_9MICO</name>
<dbReference type="InterPro" id="IPR010920">
    <property type="entry name" value="LSM_dom_sf"/>
</dbReference>
<evidence type="ECO:0000256" key="3">
    <source>
        <dbReference type="ARBA" id="ARBA00022692"/>
    </source>
</evidence>